<keyword evidence="3" id="KW-1185">Reference proteome</keyword>
<protein>
    <submittedName>
        <fullName evidence="2">Uncharacterized protein</fullName>
    </submittedName>
</protein>
<dbReference type="EMBL" id="MSFL01000011">
    <property type="protein sequence ID" value="PWY82890.1"/>
    <property type="molecule type" value="Genomic_DNA"/>
</dbReference>
<dbReference type="RefSeq" id="XP_025399604.1">
    <property type="nucleotide sequence ID" value="XM_025540273.1"/>
</dbReference>
<dbReference type="GeneID" id="37062510"/>
<name>A0A317WF77_9EURO</name>
<dbReference type="AlphaFoldDB" id="A0A317WF77"/>
<comment type="caution">
    <text evidence="2">The sequence shown here is derived from an EMBL/GenBank/DDBJ whole genome shotgun (WGS) entry which is preliminary data.</text>
</comment>
<accession>A0A317WF77</accession>
<evidence type="ECO:0000256" key="1">
    <source>
        <dbReference type="SAM" id="MobiDB-lite"/>
    </source>
</evidence>
<dbReference type="Proteomes" id="UP000247233">
    <property type="component" value="Unassembled WGS sequence"/>
</dbReference>
<evidence type="ECO:0000313" key="2">
    <source>
        <dbReference type="EMBL" id="PWY82890.1"/>
    </source>
</evidence>
<organism evidence="2 3">
    <name type="scientific">Aspergillus heteromorphus CBS 117.55</name>
    <dbReference type="NCBI Taxonomy" id="1448321"/>
    <lineage>
        <taxon>Eukaryota</taxon>
        <taxon>Fungi</taxon>
        <taxon>Dikarya</taxon>
        <taxon>Ascomycota</taxon>
        <taxon>Pezizomycotina</taxon>
        <taxon>Eurotiomycetes</taxon>
        <taxon>Eurotiomycetidae</taxon>
        <taxon>Eurotiales</taxon>
        <taxon>Aspergillaceae</taxon>
        <taxon>Aspergillus</taxon>
        <taxon>Aspergillus subgen. Circumdati</taxon>
    </lineage>
</organism>
<feature type="region of interest" description="Disordered" evidence="1">
    <location>
        <begin position="1"/>
        <end position="30"/>
    </location>
</feature>
<evidence type="ECO:0000313" key="3">
    <source>
        <dbReference type="Proteomes" id="UP000247233"/>
    </source>
</evidence>
<reference evidence="2 3" key="1">
    <citation type="submission" date="2016-12" db="EMBL/GenBank/DDBJ databases">
        <title>The genomes of Aspergillus section Nigri reveals drivers in fungal speciation.</title>
        <authorList>
            <consortium name="DOE Joint Genome Institute"/>
            <person name="Vesth T.C."/>
            <person name="Nybo J."/>
            <person name="Theobald S."/>
            <person name="Brandl J."/>
            <person name="Frisvad J.C."/>
            <person name="Nielsen K.F."/>
            <person name="Lyhne E.K."/>
            <person name="Kogle M.E."/>
            <person name="Kuo A."/>
            <person name="Riley R."/>
            <person name="Clum A."/>
            <person name="Nolan M."/>
            <person name="Lipzen A."/>
            <person name="Salamov A."/>
            <person name="Henrissat B."/>
            <person name="Wiebenga A."/>
            <person name="De Vries R.P."/>
            <person name="Grigoriev I.V."/>
            <person name="Mortensen U.H."/>
            <person name="Andersen M.R."/>
            <person name="Baker S.E."/>
        </authorList>
    </citation>
    <scope>NUCLEOTIDE SEQUENCE [LARGE SCALE GENOMIC DNA]</scope>
    <source>
        <strain evidence="2 3">CBS 117.55</strain>
    </source>
</reference>
<dbReference type="VEuPathDB" id="FungiDB:BO70DRAFT_31414"/>
<sequence>MARRWSARGPGPLLPSLIPAESGGFHSQTQDSTQFYSTQYSVLYSVILMQPNNRKNQISYDLSPLSLLNGQRTRSGQMPSDRSTTP</sequence>
<gene>
    <name evidence="2" type="ORF">BO70DRAFT_31414</name>
</gene>
<proteinExistence type="predicted"/>